<dbReference type="PANTHER" id="PTHR30273">
    <property type="entry name" value="PERIPLASMIC SIGNAL SENSOR AND SIGMA FACTOR ACTIVATOR FECR-RELATED"/>
    <property type="match status" value="1"/>
</dbReference>
<keyword evidence="1" id="KW-0812">Transmembrane</keyword>
<dbReference type="EMBL" id="JBHUMA010000006">
    <property type="protein sequence ID" value="MFD2599529.1"/>
    <property type="molecule type" value="Genomic_DNA"/>
</dbReference>
<name>A0ABW5NKA4_9SPHI</name>
<evidence type="ECO:0000259" key="3">
    <source>
        <dbReference type="Pfam" id="PF16344"/>
    </source>
</evidence>
<gene>
    <name evidence="4" type="ORF">ACFSQ3_11245</name>
</gene>
<dbReference type="Proteomes" id="UP001597393">
    <property type="component" value="Unassembled WGS sequence"/>
</dbReference>
<dbReference type="InterPro" id="IPR032508">
    <property type="entry name" value="FecR_C"/>
</dbReference>
<evidence type="ECO:0000256" key="1">
    <source>
        <dbReference type="SAM" id="Phobius"/>
    </source>
</evidence>
<comment type="caution">
    <text evidence="4">The sequence shown here is derived from an EMBL/GenBank/DDBJ whole genome shotgun (WGS) entry which is preliminary data.</text>
</comment>
<sequence length="334" mass="39230">MQQERFEYLVSKELGDRLTTSEQDELRTFLGDAEWRMQYNLLQQYWSEKHSQNTRDRELFQQILEKMQPLELDNHPTHFRRLYYWFGGVASILVCVGLWLLLKINSSEQRQFIADQKQQKVILDDGTEVILNYKSTLLYPNKFSDNLREVTVVGEAFFRVAKEADRPFIVKTKHAQLKVLGTSFNVRAYPDEPTTEASLIEGALEVHDEEGETMILRPSEKAVITNQPKNFTSKSKRKTAKKLKIQFLRPTDLHAVETTWLENKLVFKDVTFDELAKTLARKYDVRVDFKDIGLTKLRFSARFEDENLDQILQALQLAASFQYEKQNNKIMIYK</sequence>
<dbReference type="Gene3D" id="3.55.50.30">
    <property type="match status" value="1"/>
</dbReference>
<dbReference type="InterPro" id="IPR012373">
    <property type="entry name" value="Ferrdict_sens_TM"/>
</dbReference>
<protein>
    <submittedName>
        <fullName evidence="4">FecR family protein</fullName>
    </submittedName>
</protein>
<accession>A0ABW5NKA4</accession>
<feature type="transmembrane region" description="Helical" evidence="1">
    <location>
        <begin position="82"/>
        <end position="102"/>
    </location>
</feature>
<keyword evidence="1" id="KW-0472">Membrane</keyword>
<dbReference type="Pfam" id="PF04773">
    <property type="entry name" value="FecR"/>
    <property type="match status" value="1"/>
</dbReference>
<keyword evidence="5" id="KW-1185">Reference proteome</keyword>
<dbReference type="RefSeq" id="WP_380869657.1">
    <property type="nucleotide sequence ID" value="NZ_JBHUMA010000006.1"/>
</dbReference>
<proteinExistence type="predicted"/>
<feature type="domain" description="Protein FecR C-terminal" evidence="3">
    <location>
        <begin position="264"/>
        <end position="332"/>
    </location>
</feature>
<dbReference type="Pfam" id="PF16344">
    <property type="entry name" value="FecR_C"/>
    <property type="match status" value="1"/>
</dbReference>
<keyword evidence="1" id="KW-1133">Transmembrane helix</keyword>
<reference evidence="5" key="1">
    <citation type="journal article" date="2019" name="Int. J. Syst. Evol. Microbiol.">
        <title>The Global Catalogue of Microorganisms (GCM) 10K type strain sequencing project: providing services to taxonomists for standard genome sequencing and annotation.</title>
        <authorList>
            <consortium name="The Broad Institute Genomics Platform"/>
            <consortium name="The Broad Institute Genome Sequencing Center for Infectious Disease"/>
            <person name="Wu L."/>
            <person name="Ma J."/>
        </authorList>
    </citation>
    <scope>NUCLEOTIDE SEQUENCE [LARGE SCALE GENOMIC DNA]</scope>
    <source>
        <strain evidence="5">KCTC 42248</strain>
    </source>
</reference>
<dbReference type="InterPro" id="IPR006860">
    <property type="entry name" value="FecR"/>
</dbReference>
<evidence type="ECO:0000313" key="5">
    <source>
        <dbReference type="Proteomes" id="UP001597393"/>
    </source>
</evidence>
<evidence type="ECO:0000259" key="2">
    <source>
        <dbReference type="Pfam" id="PF04773"/>
    </source>
</evidence>
<dbReference type="PANTHER" id="PTHR30273:SF2">
    <property type="entry name" value="PROTEIN FECR"/>
    <property type="match status" value="1"/>
</dbReference>
<dbReference type="Gene3D" id="2.60.120.1440">
    <property type="match status" value="1"/>
</dbReference>
<feature type="domain" description="FecR protein" evidence="2">
    <location>
        <begin position="115"/>
        <end position="204"/>
    </location>
</feature>
<organism evidence="4 5">
    <name type="scientific">Sphingobacterium corticis</name>
    <dbReference type="NCBI Taxonomy" id="1812823"/>
    <lineage>
        <taxon>Bacteria</taxon>
        <taxon>Pseudomonadati</taxon>
        <taxon>Bacteroidota</taxon>
        <taxon>Sphingobacteriia</taxon>
        <taxon>Sphingobacteriales</taxon>
        <taxon>Sphingobacteriaceae</taxon>
        <taxon>Sphingobacterium</taxon>
    </lineage>
</organism>
<dbReference type="PIRSF" id="PIRSF018266">
    <property type="entry name" value="FecR"/>
    <property type="match status" value="1"/>
</dbReference>
<evidence type="ECO:0000313" key="4">
    <source>
        <dbReference type="EMBL" id="MFD2599529.1"/>
    </source>
</evidence>